<organism evidence="2 3">
    <name type="scientific">Burkholderia gladioli</name>
    <name type="common">Pseudomonas marginata</name>
    <name type="synonym">Phytomonas marginata</name>
    <dbReference type="NCBI Taxonomy" id="28095"/>
    <lineage>
        <taxon>Bacteria</taxon>
        <taxon>Pseudomonadati</taxon>
        <taxon>Pseudomonadota</taxon>
        <taxon>Betaproteobacteria</taxon>
        <taxon>Burkholderiales</taxon>
        <taxon>Burkholderiaceae</taxon>
        <taxon>Burkholderia</taxon>
    </lineage>
</organism>
<dbReference type="AlphaFoldDB" id="A0AAW3EPC9"/>
<dbReference type="KEGG" id="bgo:BM43_3042"/>
<gene>
    <name evidence="2" type="ORF">DM48_5802</name>
    <name evidence="1" type="ORF">DM48_5854</name>
</gene>
<evidence type="ECO:0000313" key="2">
    <source>
        <dbReference type="EMBL" id="KGC09486.1"/>
    </source>
</evidence>
<dbReference type="EMBL" id="JPGG01000018">
    <property type="protein sequence ID" value="KGC09486.1"/>
    <property type="molecule type" value="Genomic_DNA"/>
</dbReference>
<accession>A0AAW3EPC9</accession>
<protein>
    <submittedName>
        <fullName evidence="2">Uncharacterized protein</fullName>
    </submittedName>
</protein>
<evidence type="ECO:0000313" key="3">
    <source>
        <dbReference type="Proteomes" id="UP000029590"/>
    </source>
</evidence>
<name>A0AAW3EPC9_BURGA</name>
<comment type="caution">
    <text evidence="2">The sequence shown here is derived from an EMBL/GenBank/DDBJ whole genome shotgun (WGS) entry which is preliminary data.</text>
</comment>
<reference evidence="2 3" key="1">
    <citation type="submission" date="2014-04" db="EMBL/GenBank/DDBJ databases">
        <authorList>
            <person name="Bishop-Lilly K.A."/>
            <person name="Broomall S.M."/>
            <person name="Chain P.S."/>
            <person name="Chertkov O."/>
            <person name="Coyne S.R."/>
            <person name="Daligault H.E."/>
            <person name="Davenport K.W."/>
            <person name="Erkkila T."/>
            <person name="Frey K.G."/>
            <person name="Gibbons H.S."/>
            <person name="Gu W."/>
            <person name="Jaissle J."/>
            <person name="Johnson S.L."/>
            <person name="Koroleva G.I."/>
            <person name="Ladner J.T."/>
            <person name="Lo C.-C."/>
            <person name="Minogue T.D."/>
            <person name="Munk C."/>
            <person name="Palacios G.F."/>
            <person name="Redden C.L."/>
            <person name="Rosenzweig C.N."/>
            <person name="Scholz M.B."/>
            <person name="Teshima H."/>
            <person name="Xu Y."/>
        </authorList>
    </citation>
    <scope>NUCLEOTIDE SEQUENCE [LARGE SCALE GENOMIC DNA]</scope>
    <source>
        <strain evidence="2">Gladioli</strain>
        <strain evidence="3">gladioli</strain>
    </source>
</reference>
<sequence length="70" mass="7606">MIARSLKPRVRRVTTFRIDEGGAIAAEPAWMVRFIGANMRFVDPSLDEALAMALEWCIATAVLPGSEASA</sequence>
<dbReference type="Proteomes" id="UP000029590">
    <property type="component" value="Unassembled WGS sequence"/>
</dbReference>
<proteinExistence type="predicted"/>
<dbReference type="EMBL" id="JPGG01000018">
    <property type="protein sequence ID" value="KGC09481.1"/>
    <property type="molecule type" value="Genomic_DNA"/>
</dbReference>
<dbReference type="RefSeq" id="WP_036051797.1">
    <property type="nucleotide sequence ID" value="NZ_CADEVY010000006.1"/>
</dbReference>
<evidence type="ECO:0000313" key="1">
    <source>
        <dbReference type="EMBL" id="KGC09481.1"/>
    </source>
</evidence>